<gene>
    <name evidence="2" type="ORF">DFR64_1227</name>
</gene>
<dbReference type="GO" id="GO:0016491">
    <property type="term" value="F:oxidoreductase activity"/>
    <property type="evidence" value="ECO:0007669"/>
    <property type="project" value="InterPro"/>
</dbReference>
<keyword evidence="3" id="KW-1185">Reference proteome</keyword>
<dbReference type="SUPFAM" id="SSF51735">
    <property type="entry name" value="NAD(P)-binding Rossmann-fold domains"/>
    <property type="match status" value="2"/>
</dbReference>
<dbReference type="OrthoDB" id="9769198at2"/>
<dbReference type="Pfam" id="PF01408">
    <property type="entry name" value="GFO_IDH_MocA"/>
    <property type="match status" value="1"/>
</dbReference>
<proteinExistence type="predicted"/>
<evidence type="ECO:0000313" key="2">
    <source>
        <dbReference type="EMBL" id="REG11349.1"/>
    </source>
</evidence>
<name>A0A347ZS05_9CHLR</name>
<dbReference type="Gene3D" id="3.40.50.720">
    <property type="entry name" value="NAD(P)-binding Rossmann-like Domain"/>
    <property type="match status" value="2"/>
</dbReference>
<dbReference type="InterPro" id="IPR011032">
    <property type="entry name" value="GroES-like_sf"/>
</dbReference>
<dbReference type="InterPro" id="IPR036291">
    <property type="entry name" value="NAD(P)-bd_dom_sf"/>
</dbReference>
<protein>
    <submittedName>
        <fullName evidence="2">Putative dehydrogenase</fullName>
    </submittedName>
</protein>
<dbReference type="Proteomes" id="UP000256388">
    <property type="component" value="Unassembled WGS sequence"/>
</dbReference>
<dbReference type="Pfam" id="PF00107">
    <property type="entry name" value="ADH_zinc_N"/>
    <property type="match status" value="1"/>
</dbReference>
<evidence type="ECO:0000313" key="3">
    <source>
        <dbReference type="Proteomes" id="UP000256388"/>
    </source>
</evidence>
<dbReference type="InterPro" id="IPR013149">
    <property type="entry name" value="ADH-like_C"/>
</dbReference>
<dbReference type="Gene3D" id="3.30.360.10">
    <property type="entry name" value="Dihydrodipicolinate Reductase, domain 2"/>
    <property type="match status" value="1"/>
</dbReference>
<sequence length="724" mass="79051">MKQVLQNLKSGKTEVVEVPIPQIKKGNVLVQTAASLVSAGTERNLVSFAEKSLVGKAQSRPDLVKQVVDKARREGLLTTFESAMNRLDQPLSLGYSSCGTVVEAAADVLDFKPGDRVVCAGGGHAVHAEFGLIPQNLIAHLPDGVDFESGAFATMGSIALNGIRLANPQLGDKVAIIGMGLLGLITAQLVKANGCSVYGMDISPARVDFARKLGIQADTNETLLENYLPFTRGKGFDIILICADTPSDETVNFAAQIARDRAHVISLGVVGLHIERKGYYEKELFFQVARSSGPGRYDAAYEEQGHDYPIGYVRWTEGRNLQAFVDLLASAKIDMQALITHRFPIENAPRAYELITGKLQEPYLGVLLTYPQQTGQREQKVVFAVEKSASTPGHPLALGVIGAGNYANAVFLPAVKKIGSIRLAGVATSSGLSAQHIARKFGFSFASSSNQDILADESINVIAVLTRHQTHARFTMEALKNGKHVYCEKPLAINKTELDEVASYLNKPEHPYLSVGFNRRFAPMAQTLKGYFKDSVEPFFVNYRINAGFIPADHWLHDPAQGGGRLVGEACHFIDFVCFLTNSKPDQVRTVSLPDAGKYSRDNFQITIQFEDGSVGVVSYLSNGNKRFPKEYVEVFNGGKIGILNDFRTLELWDEHRTISRKSLLRQDKGHQASWKAFIDAIQANAAEPIPYEQLLLNSYTTLACNQSLVSGKAVKLAEFLAAD</sequence>
<dbReference type="InterPro" id="IPR055170">
    <property type="entry name" value="GFO_IDH_MocA-like_dom"/>
</dbReference>
<dbReference type="CDD" id="cd08255">
    <property type="entry name" value="2-desacetyl-2-hydroxyethyl_bacteriochlorophyllide_like"/>
    <property type="match status" value="1"/>
</dbReference>
<comment type="caution">
    <text evidence="2">The sequence shown here is derived from an EMBL/GenBank/DDBJ whole genome shotgun (WGS) entry which is preliminary data.</text>
</comment>
<dbReference type="SMART" id="SM00829">
    <property type="entry name" value="PKS_ER"/>
    <property type="match status" value="1"/>
</dbReference>
<dbReference type="EMBL" id="QUMS01000001">
    <property type="protein sequence ID" value="REG11349.1"/>
    <property type="molecule type" value="Genomic_DNA"/>
</dbReference>
<dbReference type="SUPFAM" id="SSF55347">
    <property type="entry name" value="Glyceraldehyde-3-phosphate dehydrogenase-like, C-terminal domain"/>
    <property type="match status" value="1"/>
</dbReference>
<dbReference type="AlphaFoldDB" id="A0A347ZS05"/>
<dbReference type="InterPro" id="IPR000683">
    <property type="entry name" value="Gfo/Idh/MocA-like_OxRdtase_N"/>
</dbReference>
<dbReference type="GO" id="GO:0000166">
    <property type="term" value="F:nucleotide binding"/>
    <property type="evidence" value="ECO:0007669"/>
    <property type="project" value="InterPro"/>
</dbReference>
<dbReference type="InterPro" id="IPR051450">
    <property type="entry name" value="Gfo/Idh/MocA_Oxidoreductases"/>
</dbReference>
<accession>A0A347ZS05</accession>
<dbReference type="Gene3D" id="3.90.180.10">
    <property type="entry name" value="Medium-chain alcohol dehydrogenases, catalytic domain"/>
    <property type="match status" value="1"/>
</dbReference>
<organism evidence="2 3">
    <name type="scientific">Pelolinea submarina</name>
    <dbReference type="NCBI Taxonomy" id="913107"/>
    <lineage>
        <taxon>Bacteria</taxon>
        <taxon>Bacillati</taxon>
        <taxon>Chloroflexota</taxon>
        <taxon>Anaerolineae</taxon>
        <taxon>Anaerolineales</taxon>
        <taxon>Anaerolineaceae</taxon>
        <taxon>Pelolinea</taxon>
    </lineage>
</organism>
<dbReference type="InterPro" id="IPR020843">
    <property type="entry name" value="ER"/>
</dbReference>
<dbReference type="RefSeq" id="WP_116224480.1">
    <property type="nucleotide sequence ID" value="NZ_AP018437.1"/>
</dbReference>
<dbReference type="PANTHER" id="PTHR43377:SF1">
    <property type="entry name" value="BILIVERDIN REDUCTASE A"/>
    <property type="match status" value="1"/>
</dbReference>
<reference evidence="2 3" key="1">
    <citation type="submission" date="2018-08" db="EMBL/GenBank/DDBJ databases">
        <title>Genomic Encyclopedia of Type Strains, Phase IV (KMG-IV): sequencing the most valuable type-strain genomes for metagenomic binning, comparative biology and taxonomic classification.</title>
        <authorList>
            <person name="Goeker M."/>
        </authorList>
    </citation>
    <scope>NUCLEOTIDE SEQUENCE [LARGE SCALE GENOMIC DNA]</scope>
    <source>
        <strain evidence="2 3">DSM 23923</strain>
    </source>
</reference>
<feature type="domain" description="Enoyl reductase (ER)" evidence="1">
    <location>
        <begin position="3"/>
        <end position="359"/>
    </location>
</feature>
<dbReference type="Pfam" id="PF22725">
    <property type="entry name" value="GFO_IDH_MocA_C3"/>
    <property type="match status" value="1"/>
</dbReference>
<dbReference type="SUPFAM" id="SSF50129">
    <property type="entry name" value="GroES-like"/>
    <property type="match status" value="1"/>
</dbReference>
<evidence type="ECO:0000259" key="1">
    <source>
        <dbReference type="SMART" id="SM00829"/>
    </source>
</evidence>
<dbReference type="PANTHER" id="PTHR43377">
    <property type="entry name" value="BILIVERDIN REDUCTASE A"/>
    <property type="match status" value="1"/>
</dbReference>